<dbReference type="OrthoDB" id="341259at2759"/>
<accession>A0A437ACN9</accession>
<protein>
    <submittedName>
        <fullName evidence="3">Uncharacterized protein</fullName>
    </submittedName>
</protein>
<evidence type="ECO:0000256" key="2">
    <source>
        <dbReference type="SAM" id="MobiDB-lite"/>
    </source>
</evidence>
<dbReference type="InterPro" id="IPR036770">
    <property type="entry name" value="Ankyrin_rpt-contain_sf"/>
</dbReference>
<evidence type="ECO:0000313" key="4">
    <source>
        <dbReference type="Proteomes" id="UP000283090"/>
    </source>
</evidence>
<dbReference type="VEuPathDB" id="FungiDB:DFL_003125"/>
<dbReference type="GeneID" id="93585436"/>
<dbReference type="SUPFAM" id="SSF48403">
    <property type="entry name" value="Ankyrin repeat"/>
    <property type="match status" value="2"/>
</dbReference>
<dbReference type="GO" id="GO:0003824">
    <property type="term" value="F:catalytic activity"/>
    <property type="evidence" value="ECO:0007669"/>
    <property type="project" value="InterPro"/>
</dbReference>
<dbReference type="PROSITE" id="PS50088">
    <property type="entry name" value="ANK_REPEAT"/>
    <property type="match status" value="1"/>
</dbReference>
<feature type="repeat" description="ANK" evidence="1">
    <location>
        <begin position="357"/>
        <end position="391"/>
    </location>
</feature>
<dbReference type="PANTHER" id="PTHR46082">
    <property type="entry name" value="ATP/GTP-BINDING PROTEIN-RELATED"/>
    <property type="match status" value="1"/>
</dbReference>
<evidence type="ECO:0000313" key="3">
    <source>
        <dbReference type="EMBL" id="RVD88962.1"/>
    </source>
</evidence>
<dbReference type="InterPro" id="IPR035994">
    <property type="entry name" value="Nucleoside_phosphorylase_sf"/>
</dbReference>
<evidence type="ECO:0000256" key="1">
    <source>
        <dbReference type="PROSITE-ProRule" id="PRU00023"/>
    </source>
</evidence>
<dbReference type="EMBL" id="SAEB01000003">
    <property type="protein sequence ID" value="RVD88962.1"/>
    <property type="molecule type" value="Genomic_DNA"/>
</dbReference>
<dbReference type="Proteomes" id="UP000283090">
    <property type="component" value="Unassembled WGS sequence"/>
</dbReference>
<feature type="region of interest" description="Disordered" evidence="2">
    <location>
        <begin position="422"/>
        <end position="443"/>
    </location>
</feature>
<proteinExistence type="predicted"/>
<name>A0A437ACN9_ARTFL</name>
<dbReference type="Gene3D" id="3.40.50.1580">
    <property type="entry name" value="Nucleoside phosphorylase domain"/>
    <property type="match status" value="2"/>
</dbReference>
<reference evidence="3 4" key="1">
    <citation type="submission" date="2019-01" db="EMBL/GenBank/DDBJ databases">
        <title>Intercellular communication is required for trap formation in the nematode-trapping fungus Duddingtonia flagrans.</title>
        <authorList>
            <person name="Youssar L."/>
            <person name="Wernet V."/>
            <person name="Hensel N."/>
            <person name="Hildebrandt H.-G."/>
            <person name="Fischer R."/>
        </authorList>
    </citation>
    <scope>NUCLEOTIDE SEQUENCE [LARGE SCALE GENOMIC DNA]</scope>
    <source>
        <strain evidence="3 4">CBS H-5679</strain>
    </source>
</reference>
<dbReference type="InterPro" id="IPR002110">
    <property type="entry name" value="Ankyrin_rpt"/>
</dbReference>
<dbReference type="Pfam" id="PF00023">
    <property type="entry name" value="Ank"/>
    <property type="match status" value="1"/>
</dbReference>
<comment type="caution">
    <text evidence="3">The sequence shown here is derived from an EMBL/GenBank/DDBJ whole genome shotgun (WGS) entry which is preliminary data.</text>
</comment>
<organism evidence="3 4">
    <name type="scientific">Arthrobotrys flagrans</name>
    <name type="common">Nematode-trapping fungus</name>
    <name type="synonym">Trichothecium flagrans</name>
    <dbReference type="NCBI Taxonomy" id="97331"/>
    <lineage>
        <taxon>Eukaryota</taxon>
        <taxon>Fungi</taxon>
        <taxon>Dikarya</taxon>
        <taxon>Ascomycota</taxon>
        <taxon>Pezizomycotina</taxon>
        <taxon>Orbiliomycetes</taxon>
        <taxon>Orbiliales</taxon>
        <taxon>Orbiliaceae</taxon>
        <taxon>Arthrobotrys</taxon>
    </lineage>
</organism>
<gene>
    <name evidence="3" type="ORF">DFL_003125</name>
</gene>
<dbReference type="SUPFAM" id="SSF53167">
    <property type="entry name" value="Purine and uridine phosphorylases"/>
    <property type="match status" value="1"/>
</dbReference>
<dbReference type="SMART" id="SM00248">
    <property type="entry name" value="ANK"/>
    <property type="match status" value="4"/>
</dbReference>
<dbReference type="Gene3D" id="1.25.40.20">
    <property type="entry name" value="Ankyrin repeat-containing domain"/>
    <property type="match status" value="2"/>
</dbReference>
<dbReference type="STRING" id="97331.A0A437ACN9"/>
<keyword evidence="1" id="KW-0040">ANK repeat</keyword>
<feature type="compositionally biased region" description="Basic and acidic residues" evidence="2">
    <location>
        <begin position="422"/>
        <end position="431"/>
    </location>
</feature>
<dbReference type="AlphaFoldDB" id="A0A437ACN9"/>
<keyword evidence="4" id="KW-1185">Reference proteome</keyword>
<dbReference type="PROSITE" id="PS50297">
    <property type="entry name" value="ANK_REP_REGION"/>
    <property type="match status" value="1"/>
</dbReference>
<dbReference type="RefSeq" id="XP_067494506.1">
    <property type="nucleotide sequence ID" value="XM_067632018.1"/>
</dbReference>
<dbReference type="InterPro" id="IPR053137">
    <property type="entry name" value="NLR-like"/>
</dbReference>
<dbReference type="PANTHER" id="PTHR46082:SF11">
    <property type="entry name" value="AAA+ ATPASE DOMAIN-CONTAINING PROTEIN-RELATED"/>
    <property type="match status" value="1"/>
</dbReference>
<sequence>MSEKILTHGDYAVAWICALDVELAAAKAMLDSIHPVLPSASNDDNSYTLGRIGDRNVVMACLPSGVYGDLIRLGGGVPSKGRGIRLGDIIVSNPTGTFGGVVQYDSSKFCEELKRTGALNKPSFLLLAAIQKLKEEHLSRGSRVPDLIARMISDNPRLEHFRYQGRQNDRLFAADYEHRSSNECDDCEPEKLISRIPRSTNEPVAHYGLIASGNQVMRHGHTRDRLAQKDDILCFELEAAGLMDNFPCLIIRGVSDYADSHKNKKWQPYAAATAAAYTKELLSIIPPKQPHELRTVASEEAGNDFSKDSVPVDTSNALQATYCRGFIMPKSNGMGPWGIVLRDYVERGNSLGVQDDDGRTPLHHAIETKYDREGKVGVLVEMGADITRKDSMGRTPIDVAKNVDGRLFNFLLDVWKKSRTMKQKEKSDDGIKSSGTRTGDGQCPLKQNLVLAKQTGPLVKSEGGIAPEDYPQAGITARLLGNGFDVNAESFNADQALLWAVSTHGDRQDVIGFLLNNGASATAEDDNQCIALHWAAVSGKDLPRSRIDHASTSARHGRHERIELLLDNTADADVVNNKRQTALQVALTYGHEAVIALFKERKESSGKVNNARWQLWKEGEDAEGEPIQIVPHKASKGLQLSKWLRLR</sequence>
<dbReference type="GO" id="GO:0009116">
    <property type="term" value="P:nucleoside metabolic process"/>
    <property type="evidence" value="ECO:0007669"/>
    <property type="project" value="InterPro"/>
</dbReference>